<feature type="region of interest" description="Disordered" evidence="1">
    <location>
        <begin position="241"/>
        <end position="271"/>
    </location>
</feature>
<gene>
    <name evidence="2" type="ORF">FPE_LOCUS18275</name>
</gene>
<sequence length="1228" mass="135106">MRSDLKNRPASSTRASPAIAKRLKSVEDIENSCSTSFRGSCFKDNINIIKSDTAKLSAEPLQMNRKKKGGGYNLRKSLAWDRAFFTEEGVLDHIELSTISGTYCGEGLFGIDEEISGASSYTMESADMPATENDLIKEPPNEALDKYRSDCLSTKLDSSAPNDIISTSMTSQKSTRPSSKIGSNCGDSTRPWPSSCLKRPPYTTAAKSATNELKLLKVPVPKPGPRSNYLKHNQVTEPVVSIQRNIGSKRSSKSQKNTEDASEAGTLKPYCYSKGNSENPLQEGHLSINKRPLLVDKANNSGSKMISGNMVPSTTGHSFESRDEPTTISISVAQNACISGRNMHPSPNQATRPSGLRMPSPSLAFFSQPKSSDSYSLSWRNKDSNICGIQELEDLRSQSTLRKTSKISNDTEVSTSNSNRLKSSRSECSASFEVSAVSRGIIESNMDENSTHKVGLKVLYNAKSFEPKGNTIDTNGQIQDVLKQIEIQKIISQENIEFQKDKEVSFQSTSCEKVTDNDNLKSTILGCPGNRESCMSGWGKSNLVLQHDCLILGTDGSETKAVTDEPRKWPKICKFSASKHDIRSQTRPGDVNDHRWQNSLTVGSNLVETSMQDCHEPPREQTDQSKFSPGETDQAPTGDKDILKKNGRANEPAKESQEYGSLYIGNVDCESLECNMKSPCSSSNEHKDLSAEAATTDVKTYNLHVGQSQLQVPEDILAIESFKNNVNHILVVDAGNKKSGKASEIHDILQEVELDSQNNFKLHTSDWLLPKKQACLTESLQEKLTETLPAFDVAGKYGNQFFDIKLESTLAPATVHDTDDFNIDKMTKQPLIGDTQFENIQSSEICNILIDTTSSYDGVLTAKANYLELNTSPNEVTNSLVGGDGRLPDDNDTRNIGINEMKADLLVEDPASEKLSNSPHRETEAIEMKDSSLFSRSMLFEDSQQTILEKTIDSSPMVDSYNENNSRTSAFIVKEGRFGVDKESTVSHMEDLMVQSYDKALKECCVEYSSTWDADCNEQSRYLKLPNPVVVEDLFRSNYGLTLKNHSPSVKSIISDEPDQTSVLDNMVDSVTKPSDLHEGEISFSVVVQKPTLMQLTCKDADEIVGQSCIPDQNKIEGTQDSSTSVSEESVEDKAAFAPINKFGDGLKKKSRTFVPPQNAVPFSDEWLAAIEAAGEDILTMKSGTVQHSPPDKSLPEPNPWSPVKRKTNHIGPFDCTKFTNISPSDSS</sequence>
<evidence type="ECO:0000313" key="3">
    <source>
        <dbReference type="Proteomes" id="UP000834106"/>
    </source>
</evidence>
<feature type="region of interest" description="Disordered" evidence="1">
    <location>
        <begin position="399"/>
        <end position="422"/>
    </location>
</feature>
<dbReference type="PANTHER" id="PTHR33737:SF19">
    <property type="entry name" value="BNAA10G12980D PROTEIN"/>
    <property type="match status" value="1"/>
</dbReference>
<dbReference type="GO" id="GO:0008017">
    <property type="term" value="F:microtubule binding"/>
    <property type="evidence" value="ECO:0007669"/>
    <property type="project" value="InterPro"/>
</dbReference>
<feature type="compositionally biased region" description="Polar residues" evidence="1">
    <location>
        <begin position="1218"/>
        <end position="1228"/>
    </location>
</feature>
<feature type="region of interest" description="Disordered" evidence="1">
    <location>
        <begin position="158"/>
        <end position="200"/>
    </location>
</feature>
<dbReference type="AlphaFoldDB" id="A0AAD2E123"/>
<keyword evidence="3" id="KW-1185">Reference proteome</keyword>
<dbReference type="Proteomes" id="UP000834106">
    <property type="component" value="Chromosome 11"/>
</dbReference>
<organism evidence="2 3">
    <name type="scientific">Fraxinus pennsylvanica</name>
    <dbReference type="NCBI Taxonomy" id="56036"/>
    <lineage>
        <taxon>Eukaryota</taxon>
        <taxon>Viridiplantae</taxon>
        <taxon>Streptophyta</taxon>
        <taxon>Embryophyta</taxon>
        <taxon>Tracheophyta</taxon>
        <taxon>Spermatophyta</taxon>
        <taxon>Magnoliopsida</taxon>
        <taxon>eudicotyledons</taxon>
        <taxon>Gunneridae</taxon>
        <taxon>Pentapetalae</taxon>
        <taxon>asterids</taxon>
        <taxon>lamiids</taxon>
        <taxon>Lamiales</taxon>
        <taxon>Oleaceae</taxon>
        <taxon>Oleeae</taxon>
        <taxon>Fraxinus</taxon>
    </lineage>
</organism>
<reference evidence="2" key="1">
    <citation type="submission" date="2023-05" db="EMBL/GenBank/DDBJ databases">
        <authorList>
            <person name="Huff M."/>
        </authorList>
    </citation>
    <scope>NUCLEOTIDE SEQUENCE</scope>
</reference>
<dbReference type="EMBL" id="OU503046">
    <property type="protein sequence ID" value="CAI9770845.1"/>
    <property type="molecule type" value="Genomic_DNA"/>
</dbReference>
<accession>A0AAD2E123</accession>
<feature type="region of interest" description="Disordered" evidence="1">
    <location>
        <begin position="1181"/>
        <end position="1228"/>
    </location>
</feature>
<feature type="compositionally biased region" description="Polar residues" evidence="1">
    <location>
        <begin position="158"/>
        <end position="187"/>
    </location>
</feature>
<proteinExistence type="predicted"/>
<dbReference type="InterPro" id="IPR045882">
    <property type="entry name" value="GPT1/2"/>
</dbReference>
<feature type="region of interest" description="Disordered" evidence="1">
    <location>
        <begin position="611"/>
        <end position="657"/>
    </location>
</feature>
<evidence type="ECO:0000313" key="2">
    <source>
        <dbReference type="EMBL" id="CAI9770845.1"/>
    </source>
</evidence>
<feature type="compositionally biased region" description="Basic and acidic residues" evidence="1">
    <location>
        <begin position="613"/>
        <end position="623"/>
    </location>
</feature>
<protein>
    <submittedName>
        <fullName evidence="2">Uncharacterized protein</fullName>
    </submittedName>
</protein>
<name>A0AAD2E123_9LAMI</name>
<dbReference type="PANTHER" id="PTHR33737">
    <property type="entry name" value="OS05G0121800 PROTEIN"/>
    <property type="match status" value="1"/>
</dbReference>
<evidence type="ECO:0000256" key="1">
    <source>
        <dbReference type="SAM" id="MobiDB-lite"/>
    </source>
</evidence>